<dbReference type="OrthoDB" id="272500at2759"/>
<keyword evidence="3" id="KW-0486">Methionine biosynthesis</keyword>
<organism evidence="4 5">
    <name type="scientific">Sphaceloma murrayae</name>
    <dbReference type="NCBI Taxonomy" id="2082308"/>
    <lineage>
        <taxon>Eukaryota</taxon>
        <taxon>Fungi</taxon>
        <taxon>Dikarya</taxon>
        <taxon>Ascomycota</taxon>
        <taxon>Pezizomycotina</taxon>
        <taxon>Dothideomycetes</taxon>
        <taxon>Dothideomycetidae</taxon>
        <taxon>Myriangiales</taxon>
        <taxon>Elsinoaceae</taxon>
        <taxon>Sphaceloma</taxon>
    </lineage>
</organism>
<dbReference type="AlphaFoldDB" id="A0A2K1QY60"/>
<dbReference type="InterPro" id="IPR023943">
    <property type="entry name" value="Enolase-ppase_E1"/>
</dbReference>
<dbReference type="STRING" id="2082308.A0A2K1QY60"/>
<dbReference type="InterPro" id="IPR023214">
    <property type="entry name" value="HAD_sf"/>
</dbReference>
<dbReference type="GO" id="GO:0019509">
    <property type="term" value="P:L-methionine salvage from methylthioadenosine"/>
    <property type="evidence" value="ECO:0007669"/>
    <property type="project" value="InterPro"/>
</dbReference>
<evidence type="ECO:0000256" key="2">
    <source>
        <dbReference type="ARBA" id="ARBA00022801"/>
    </source>
</evidence>
<comment type="caution">
    <text evidence="4">The sequence shown here is derived from an EMBL/GenBank/DDBJ whole genome shotgun (WGS) entry which is preliminary data.</text>
</comment>
<dbReference type="InterPro" id="IPR036412">
    <property type="entry name" value="HAD-like_sf"/>
</dbReference>
<dbReference type="GO" id="GO:0043874">
    <property type="term" value="F:acireductone synthase activity"/>
    <property type="evidence" value="ECO:0007669"/>
    <property type="project" value="InterPro"/>
</dbReference>
<dbReference type="SFLD" id="SFLDG01129">
    <property type="entry name" value="C1.5:_HAD__Beta-PGM__Phosphata"/>
    <property type="match status" value="1"/>
</dbReference>
<dbReference type="Proteomes" id="UP000243797">
    <property type="component" value="Unassembled WGS sequence"/>
</dbReference>
<name>A0A2K1QY60_9PEZI</name>
<dbReference type="PANTHER" id="PTHR20371:SF1">
    <property type="entry name" value="ENOLASE-PHOSPHATASE E1"/>
    <property type="match status" value="1"/>
</dbReference>
<dbReference type="CDD" id="cd01629">
    <property type="entry name" value="HAD_EP"/>
    <property type="match status" value="1"/>
</dbReference>
<dbReference type="Gene3D" id="1.10.720.60">
    <property type="match status" value="1"/>
</dbReference>
<gene>
    <name evidence="4" type="ORF">CAC42_7952</name>
</gene>
<dbReference type="InParanoid" id="A0A2K1QY60"/>
<dbReference type="PANTHER" id="PTHR20371">
    <property type="entry name" value="ENOLASE-PHOSPHATASE E1"/>
    <property type="match status" value="1"/>
</dbReference>
<protein>
    <submittedName>
        <fullName evidence="4">Enolase-phosphatase E1</fullName>
    </submittedName>
</protein>
<dbReference type="SUPFAM" id="SSF56784">
    <property type="entry name" value="HAD-like"/>
    <property type="match status" value="1"/>
</dbReference>
<evidence type="ECO:0000256" key="3">
    <source>
        <dbReference type="ARBA" id="ARBA00023167"/>
    </source>
</evidence>
<keyword evidence="1" id="KW-0028">Amino-acid biosynthesis</keyword>
<sequence>MPHSFTGIQAVLLDIEGTICSISFVKDTLFPYALSALPQVLQQRWSDSDFKQYRDAFPPEALTSPAAFEAHVKDLTARDVKAPYLKALQGYLWESGYESKAYATPLFRDVVPKLRAWYDQGLSLAIFSSGSVFAQKLLFGHVKKDSEASSNDSDDLKGLISHWYDTVNAGPKTEATSYKTITTGVGVKPEAVLFLSDNVKEVAAAKEAGMHAVVIDRPGNATLSDDDRKKHLVLSSLDEIAIENYR</sequence>
<dbReference type="FunCoup" id="A0A2K1QY60">
    <property type="interactions" value="613"/>
</dbReference>
<keyword evidence="2" id="KW-0378">Hydrolase</keyword>
<dbReference type="NCBIfam" id="TIGR01691">
    <property type="entry name" value="enolase-ppase"/>
    <property type="match status" value="1"/>
</dbReference>
<dbReference type="Pfam" id="PF00702">
    <property type="entry name" value="Hydrolase"/>
    <property type="match status" value="1"/>
</dbReference>
<dbReference type="SFLD" id="SFLDS00003">
    <property type="entry name" value="Haloacid_Dehalogenase"/>
    <property type="match status" value="1"/>
</dbReference>
<keyword evidence="5" id="KW-1185">Reference proteome</keyword>
<accession>A0A2K1QY60</accession>
<proteinExistence type="predicted"/>
<dbReference type="GO" id="GO:0000287">
    <property type="term" value="F:magnesium ion binding"/>
    <property type="evidence" value="ECO:0007669"/>
    <property type="project" value="InterPro"/>
</dbReference>
<dbReference type="SFLD" id="SFLDG01133">
    <property type="entry name" value="C1.5.4:_Enolase-phosphatase_Li"/>
    <property type="match status" value="1"/>
</dbReference>
<evidence type="ECO:0000256" key="1">
    <source>
        <dbReference type="ARBA" id="ARBA00022605"/>
    </source>
</evidence>
<dbReference type="EMBL" id="NKHZ01000029">
    <property type="protein sequence ID" value="PNS19985.1"/>
    <property type="molecule type" value="Genomic_DNA"/>
</dbReference>
<evidence type="ECO:0000313" key="4">
    <source>
        <dbReference type="EMBL" id="PNS19985.1"/>
    </source>
</evidence>
<reference evidence="4 5" key="1">
    <citation type="submission" date="2017-06" db="EMBL/GenBank/DDBJ databases">
        <title>Draft genome sequence of a variant of Elsinoe murrayae.</title>
        <authorList>
            <person name="Cheng Q."/>
        </authorList>
    </citation>
    <scope>NUCLEOTIDE SEQUENCE [LARGE SCALE GENOMIC DNA]</scope>
    <source>
        <strain evidence="4 5">CQ-2017a</strain>
    </source>
</reference>
<dbReference type="Gene3D" id="3.40.50.1000">
    <property type="entry name" value="HAD superfamily/HAD-like"/>
    <property type="match status" value="1"/>
</dbReference>
<evidence type="ECO:0000313" key="5">
    <source>
        <dbReference type="Proteomes" id="UP000243797"/>
    </source>
</evidence>